<reference evidence="3" key="1">
    <citation type="submission" date="2021-01" db="EMBL/GenBank/DDBJ databases">
        <authorList>
            <person name="Corre E."/>
            <person name="Pelletier E."/>
            <person name="Niang G."/>
            <person name="Scheremetjew M."/>
            <person name="Finn R."/>
            <person name="Kale V."/>
            <person name="Holt S."/>
            <person name="Cochrane G."/>
            <person name="Meng A."/>
            <person name="Brown T."/>
            <person name="Cohen L."/>
        </authorList>
    </citation>
    <scope>NUCLEOTIDE SEQUENCE</scope>
    <source>
        <strain evidence="3">10249 10 AB</strain>
    </source>
</reference>
<proteinExistence type="predicted"/>
<dbReference type="EMBL" id="HBIX01012020">
    <property type="protein sequence ID" value="CAE0716256.1"/>
    <property type="molecule type" value="Transcribed_RNA"/>
</dbReference>
<sequence>MEAHDASKLGRRSDRRMAVEGSRSSDQQRIRGGDEKRTNEFRQWKLTVYGRSSGDNDKYPVDTPEESNNSTSYPTKAVVVVVPKPPTENPMTDVPTMVPTKTDTNITNVDSGGPTNAPVVEVEPPTDAGGAPIGNPVLFDPTNEPVALPTNAPVEPTNPPTTNPTTNFPTRAPVAPTSAPFILVRPTLIIPNVPIPISTPVPIPYIPQIPRPAPTTSLKTLAPYIQSTMTNIRRPSSATSNRFSSLRSMWAEAEADPNSVSLSLALAGDLTLVLEGVAELPESSWSSIQTALEEHTTFVVSSIFPALHFQSAIELVAVIPNEEAPEVNRHKRGRNLRPAPNTRSLTLVYNELTEFDQLPGTEDLDAGTLSALAFESSQSRKDFVDKIRREFANDSILQNLVGVSTVALPPTPRPSAWATQTATATQTQAPHSPTIHTGNTKEPGNEILTSSGESFEAEDGAEDLYGSKPDDLSVLDASAFGIIGWVAVSLGVLTVATALMFQRKGFR</sequence>
<evidence type="ECO:0000256" key="1">
    <source>
        <dbReference type="SAM" id="MobiDB-lite"/>
    </source>
</evidence>
<keyword evidence="2" id="KW-0472">Membrane</keyword>
<gene>
    <name evidence="3" type="ORF">PAUS00366_LOCUS9008</name>
</gene>
<name>A0A7S4AI59_9STRA</name>
<evidence type="ECO:0000313" key="3">
    <source>
        <dbReference type="EMBL" id="CAE0716256.1"/>
    </source>
</evidence>
<feature type="compositionally biased region" description="Basic and acidic residues" evidence="1">
    <location>
        <begin position="1"/>
        <end position="18"/>
    </location>
</feature>
<keyword evidence="2" id="KW-0812">Transmembrane</keyword>
<feature type="compositionally biased region" description="Polar residues" evidence="1">
    <location>
        <begin position="430"/>
        <end position="448"/>
    </location>
</feature>
<dbReference type="AlphaFoldDB" id="A0A7S4AI59"/>
<feature type="region of interest" description="Disordered" evidence="1">
    <location>
        <begin position="425"/>
        <end position="448"/>
    </location>
</feature>
<feature type="compositionally biased region" description="Basic and acidic residues" evidence="1">
    <location>
        <begin position="26"/>
        <end position="43"/>
    </location>
</feature>
<accession>A0A7S4AI59</accession>
<organism evidence="3">
    <name type="scientific">Pseudo-nitzschia australis</name>
    <dbReference type="NCBI Taxonomy" id="44445"/>
    <lineage>
        <taxon>Eukaryota</taxon>
        <taxon>Sar</taxon>
        <taxon>Stramenopiles</taxon>
        <taxon>Ochrophyta</taxon>
        <taxon>Bacillariophyta</taxon>
        <taxon>Bacillariophyceae</taxon>
        <taxon>Bacillariophycidae</taxon>
        <taxon>Bacillariales</taxon>
        <taxon>Bacillariaceae</taxon>
        <taxon>Pseudo-nitzschia</taxon>
    </lineage>
</organism>
<feature type="region of interest" description="Disordered" evidence="1">
    <location>
        <begin position="150"/>
        <end position="171"/>
    </location>
</feature>
<protein>
    <submittedName>
        <fullName evidence="3">Uncharacterized protein</fullName>
    </submittedName>
</protein>
<feature type="region of interest" description="Disordered" evidence="1">
    <location>
        <begin position="1"/>
        <end position="72"/>
    </location>
</feature>
<evidence type="ECO:0000256" key="2">
    <source>
        <dbReference type="SAM" id="Phobius"/>
    </source>
</evidence>
<keyword evidence="2" id="KW-1133">Transmembrane helix</keyword>
<feature type="transmembrane region" description="Helical" evidence="2">
    <location>
        <begin position="477"/>
        <end position="501"/>
    </location>
</feature>